<dbReference type="InterPro" id="IPR036291">
    <property type="entry name" value="NAD(P)-bd_dom_sf"/>
</dbReference>
<dbReference type="Pfam" id="PF02080">
    <property type="entry name" value="TrkA_C"/>
    <property type="match status" value="1"/>
</dbReference>
<dbReference type="Proteomes" id="UP000220438">
    <property type="component" value="Unassembled WGS sequence"/>
</dbReference>
<dbReference type="AlphaFoldDB" id="A0A2A7BH23"/>
<dbReference type="SUPFAM" id="SSF116726">
    <property type="entry name" value="TrkA C-terminal domain-like"/>
    <property type="match status" value="1"/>
</dbReference>
<feature type="domain" description="RCK C-terminal" evidence="8">
    <location>
        <begin position="137"/>
        <end position="218"/>
    </location>
</feature>
<reference evidence="10 18" key="4">
    <citation type="journal article" date="2019" name="Nat. Med.">
        <title>A library of human gut bacterial isolates paired with longitudinal multiomics data enables mechanistic microbiome research.</title>
        <authorList>
            <person name="Poyet M."/>
            <person name="Groussin M."/>
            <person name="Gibbons S.M."/>
            <person name="Avila-Pacheco J."/>
            <person name="Jiang X."/>
            <person name="Kearney S.M."/>
            <person name="Perrotta A.R."/>
            <person name="Berdy B."/>
            <person name="Zhao S."/>
            <person name="Lieberman T.D."/>
            <person name="Swanson P.K."/>
            <person name="Smith M."/>
            <person name="Roesemann S."/>
            <person name="Alexander J.E."/>
            <person name="Rich S.A."/>
            <person name="Livny J."/>
            <person name="Vlamakis H."/>
            <person name="Clish C."/>
            <person name="Bullock K."/>
            <person name="Deik A."/>
            <person name="Scott J."/>
            <person name="Pierce K.A."/>
            <person name="Xavier R.J."/>
            <person name="Alm E.J."/>
        </authorList>
    </citation>
    <scope>NUCLEOTIDE SEQUENCE [LARGE SCALE GENOMIC DNA]</scope>
    <source>
        <strain evidence="10 18">BIOML-A1</strain>
    </source>
</reference>
<dbReference type="Proteomes" id="UP000223709">
    <property type="component" value="Chromosome"/>
</dbReference>
<dbReference type="InterPro" id="IPR050721">
    <property type="entry name" value="Trk_Ktr_HKT_K-transport"/>
</dbReference>
<evidence type="ECO:0000313" key="16">
    <source>
        <dbReference type="Proteomes" id="UP000261079"/>
    </source>
</evidence>
<evidence type="ECO:0000313" key="13">
    <source>
        <dbReference type="EMBL" id="RGC06161.1"/>
    </source>
</evidence>
<evidence type="ECO:0000313" key="10">
    <source>
        <dbReference type="EMBL" id="MSC63484.1"/>
    </source>
</evidence>
<proteinExistence type="predicted"/>
<dbReference type="InterPro" id="IPR036721">
    <property type="entry name" value="RCK_C_sf"/>
</dbReference>
<dbReference type="SUPFAM" id="SSF51735">
    <property type="entry name" value="NAD(P)-binding Rossmann-fold domains"/>
    <property type="match status" value="1"/>
</dbReference>
<dbReference type="GO" id="GO:0015079">
    <property type="term" value="F:potassium ion transmembrane transporter activity"/>
    <property type="evidence" value="ECO:0007669"/>
    <property type="project" value="InterPro"/>
</dbReference>
<reference evidence="9 15" key="2">
    <citation type="submission" date="2017-10" db="EMBL/GenBank/DDBJ databases">
        <title>Complete Genome Sequence of Faecalibacterium prausnitzii isolated from the gut of healthy adult Indian.</title>
        <authorList>
            <person name="Bag S."/>
            <person name="Ghosh T.S."/>
            <person name="Das B."/>
        </authorList>
    </citation>
    <scope>NUCLEOTIDE SEQUENCE [LARGE SCALE GENOMIC DNA]</scope>
    <source>
        <strain evidence="9 15">Indica</strain>
    </source>
</reference>
<accession>A0A2A7BH23</accession>
<reference evidence="16 17" key="3">
    <citation type="submission" date="2018-08" db="EMBL/GenBank/DDBJ databases">
        <title>A genome reference for cultivated species of the human gut microbiota.</title>
        <authorList>
            <person name="Zou Y."/>
            <person name="Xue W."/>
            <person name="Luo G."/>
        </authorList>
    </citation>
    <scope>NUCLEOTIDE SEQUENCE [LARGE SCALE GENOMIC DNA]</scope>
    <source>
        <strain evidence="12 17">AF36-11AT</strain>
        <strain evidence="13 16">AM42-11AC</strain>
    </source>
</reference>
<dbReference type="Gene3D" id="3.40.50.720">
    <property type="entry name" value="NAD(P)-binding Rossmann-like Domain"/>
    <property type="match status" value="1"/>
</dbReference>
<dbReference type="Proteomes" id="UP000261140">
    <property type="component" value="Unassembled WGS sequence"/>
</dbReference>
<evidence type="ECO:0000313" key="14">
    <source>
        <dbReference type="Proteomes" id="UP000220438"/>
    </source>
</evidence>
<keyword evidence="4" id="KW-0630">Potassium</keyword>
<dbReference type="EMBL" id="QVEQ01000017">
    <property type="protein sequence ID" value="RGB68229.1"/>
    <property type="molecule type" value="Genomic_DNA"/>
</dbReference>
<dbReference type="EMBL" id="WKQN01000008">
    <property type="protein sequence ID" value="MSC63484.1"/>
    <property type="molecule type" value="Genomic_DNA"/>
</dbReference>
<dbReference type="GeneID" id="90661636"/>
<dbReference type="PROSITE" id="PS51202">
    <property type="entry name" value="RCK_C"/>
    <property type="match status" value="1"/>
</dbReference>
<protein>
    <recommendedName>
        <fullName evidence="1">Trk system potassium uptake protein TrkA</fullName>
    </recommendedName>
</protein>
<dbReference type="PANTHER" id="PTHR43833:SF5">
    <property type="entry name" value="TRK SYSTEM POTASSIUM UPTAKE PROTEIN TRKA"/>
    <property type="match status" value="1"/>
</dbReference>
<dbReference type="RefSeq" id="WP_005929193.1">
    <property type="nucleotide sequence ID" value="NZ_CABVEJ010000005.1"/>
</dbReference>
<evidence type="ECO:0000256" key="2">
    <source>
        <dbReference type="ARBA" id="ARBA00022448"/>
    </source>
</evidence>
<evidence type="ECO:0000256" key="1">
    <source>
        <dbReference type="ARBA" id="ARBA00017378"/>
    </source>
</evidence>
<dbReference type="InterPro" id="IPR003148">
    <property type="entry name" value="RCK_N"/>
</dbReference>
<dbReference type="EMBL" id="NOUW01000005">
    <property type="protein sequence ID" value="PDX90694.1"/>
    <property type="molecule type" value="Genomic_DNA"/>
</dbReference>
<gene>
    <name evidence="11" type="ORF">CHR61_01155</name>
    <name evidence="9" type="ORF">CRH10_07980</name>
    <name evidence="13" type="ORF">DW905_06970</name>
    <name evidence="12" type="ORF">DWZ89_12775</name>
    <name evidence="10" type="ORF">GKD95_09115</name>
</gene>
<evidence type="ECO:0000313" key="11">
    <source>
        <dbReference type="EMBL" id="PDX90694.1"/>
    </source>
</evidence>
<evidence type="ECO:0000256" key="5">
    <source>
        <dbReference type="ARBA" id="ARBA00023027"/>
    </source>
</evidence>
<dbReference type="GO" id="GO:0005886">
    <property type="term" value="C:plasma membrane"/>
    <property type="evidence" value="ECO:0007669"/>
    <property type="project" value="InterPro"/>
</dbReference>
<keyword evidence="5" id="KW-0520">NAD</keyword>
<evidence type="ECO:0000313" key="9">
    <source>
        <dbReference type="EMBL" id="ATL90240.1"/>
    </source>
</evidence>
<dbReference type="InterPro" id="IPR006037">
    <property type="entry name" value="RCK_C"/>
</dbReference>
<evidence type="ECO:0000313" key="15">
    <source>
        <dbReference type="Proteomes" id="UP000223709"/>
    </source>
</evidence>
<evidence type="ECO:0000256" key="3">
    <source>
        <dbReference type="ARBA" id="ARBA00022538"/>
    </source>
</evidence>
<dbReference type="EMBL" id="QVEZ01000003">
    <property type="protein sequence ID" value="RGC06161.1"/>
    <property type="molecule type" value="Genomic_DNA"/>
</dbReference>
<dbReference type="PANTHER" id="PTHR43833">
    <property type="entry name" value="POTASSIUM CHANNEL PROTEIN 2-RELATED-RELATED"/>
    <property type="match status" value="1"/>
</dbReference>
<dbReference type="Gene3D" id="3.30.70.1450">
    <property type="entry name" value="Regulator of K+ conductance, C-terminal domain"/>
    <property type="match status" value="1"/>
</dbReference>
<dbReference type="KEGG" id="fpra:CG447_09045"/>
<dbReference type="PRINTS" id="PR00335">
    <property type="entry name" value="KUPTAKETRKA"/>
</dbReference>
<keyword evidence="2" id="KW-0813">Transport</keyword>
<dbReference type="Proteomes" id="UP000261079">
    <property type="component" value="Unassembled WGS sequence"/>
</dbReference>
<evidence type="ECO:0000256" key="6">
    <source>
        <dbReference type="ARBA" id="ARBA00023065"/>
    </source>
</evidence>
<evidence type="ECO:0000256" key="4">
    <source>
        <dbReference type="ARBA" id="ARBA00022958"/>
    </source>
</evidence>
<evidence type="ECO:0000313" key="17">
    <source>
        <dbReference type="Proteomes" id="UP000261140"/>
    </source>
</evidence>
<sequence length="221" mass="23937">MKVCIAGGGRVGRYLAQSLLTNHHSVVIIEPIEAQCRMLADSLDIPVICGDSISVDTLRTADVGSCNAFVAVTGSDEDNLVACQIAKREFGVDRTVARASNPKNRELLHTLGVDTVVCGTDNLSHILEREIETDTIRQLLSLGGGTASLNEILLPENFKFAGKAIMDVPIPGDAILVSITRDTEFIIPHGNTVLLPWDRILVLTQDDTLHLLTDAWELNSK</sequence>
<reference evidence="11 14" key="1">
    <citation type="journal article" date="2017" name="Front. Microbiol.">
        <title>New Insights into the Diversity of the Genus Faecalibacterium.</title>
        <authorList>
            <person name="Benevides L."/>
            <person name="Burman S."/>
            <person name="Martin R."/>
            <person name="Robert V."/>
            <person name="Thomas M."/>
            <person name="Miquel S."/>
            <person name="Chain F."/>
            <person name="Sokol H."/>
            <person name="Bermudez-Humaran L.G."/>
            <person name="Morrison M."/>
            <person name="Langella P."/>
            <person name="Azevedo V.A."/>
            <person name="Chatel J.M."/>
            <person name="Soares S."/>
        </authorList>
    </citation>
    <scope>NUCLEOTIDE SEQUENCE [LARGE SCALE GENOMIC DNA]</scope>
    <source>
        <strain evidence="11 14">AHMP21</strain>
    </source>
</reference>
<dbReference type="EMBL" id="CP023819">
    <property type="protein sequence ID" value="ATL90240.1"/>
    <property type="molecule type" value="Genomic_DNA"/>
</dbReference>
<evidence type="ECO:0000259" key="7">
    <source>
        <dbReference type="PROSITE" id="PS51201"/>
    </source>
</evidence>
<organism evidence="11 14">
    <name type="scientific">Faecalibacterium prausnitzii</name>
    <dbReference type="NCBI Taxonomy" id="853"/>
    <lineage>
        <taxon>Bacteria</taxon>
        <taxon>Bacillati</taxon>
        <taxon>Bacillota</taxon>
        <taxon>Clostridia</taxon>
        <taxon>Eubacteriales</taxon>
        <taxon>Oscillospiraceae</taxon>
        <taxon>Faecalibacterium</taxon>
    </lineage>
</organism>
<feature type="domain" description="RCK N-terminal" evidence="7">
    <location>
        <begin position="1"/>
        <end position="117"/>
    </location>
</feature>
<evidence type="ECO:0000313" key="12">
    <source>
        <dbReference type="EMBL" id="RGB68229.1"/>
    </source>
</evidence>
<keyword evidence="3" id="KW-0633">Potassium transport</keyword>
<dbReference type="Proteomes" id="UP000461506">
    <property type="component" value="Unassembled WGS sequence"/>
</dbReference>
<keyword evidence="6" id="KW-0406">Ion transport</keyword>
<dbReference type="InterPro" id="IPR006036">
    <property type="entry name" value="K_uptake_TrkA"/>
</dbReference>
<dbReference type="Pfam" id="PF02254">
    <property type="entry name" value="TrkA_N"/>
    <property type="match status" value="1"/>
</dbReference>
<name>A0A2A7BH23_9FIRM</name>
<dbReference type="PROSITE" id="PS51201">
    <property type="entry name" value="RCK_N"/>
    <property type="match status" value="1"/>
</dbReference>
<evidence type="ECO:0000259" key="8">
    <source>
        <dbReference type="PROSITE" id="PS51202"/>
    </source>
</evidence>
<evidence type="ECO:0000313" key="18">
    <source>
        <dbReference type="Proteomes" id="UP000461506"/>
    </source>
</evidence>